<dbReference type="SUPFAM" id="SSF50182">
    <property type="entry name" value="Sm-like ribonucleoproteins"/>
    <property type="match status" value="1"/>
</dbReference>
<keyword evidence="9" id="KW-0539">Nucleus</keyword>
<evidence type="ECO:0000256" key="12">
    <source>
        <dbReference type="SAM" id="MobiDB-lite"/>
    </source>
</evidence>
<dbReference type="Pfam" id="PF01201">
    <property type="entry name" value="Ribosomal_S8e"/>
    <property type="match status" value="1"/>
</dbReference>
<dbReference type="InterPro" id="IPR010920">
    <property type="entry name" value="LSM_dom_sf"/>
</dbReference>
<evidence type="ECO:0000259" key="13">
    <source>
        <dbReference type="PROSITE" id="PS52002"/>
    </source>
</evidence>
<dbReference type="PROSITE" id="PS01193">
    <property type="entry name" value="RIBOSOMAL_S8E"/>
    <property type="match status" value="1"/>
</dbReference>
<dbReference type="GO" id="GO:1990726">
    <property type="term" value="C:Lsm1-7-Pat1 complex"/>
    <property type="evidence" value="ECO:0007669"/>
    <property type="project" value="UniProtKB-ARBA"/>
</dbReference>
<reference evidence="14 15" key="1">
    <citation type="submission" date="2024-01" db="EMBL/GenBank/DDBJ databases">
        <title>A draft genome for a cacao thread blight-causing isolate of Paramarasmius palmivorus.</title>
        <authorList>
            <person name="Baruah I.K."/>
            <person name="Bukari Y."/>
            <person name="Amoako-Attah I."/>
            <person name="Meinhardt L.W."/>
            <person name="Bailey B.A."/>
            <person name="Cohen S.P."/>
        </authorList>
    </citation>
    <scope>NUCLEOTIDE SEQUENCE [LARGE SCALE GENOMIC DNA]</scope>
    <source>
        <strain evidence="14 15">GH-12</strain>
    </source>
</reference>
<dbReference type="InterPro" id="IPR022309">
    <property type="entry name" value="Ribosomal_Se8/biogenesis_NSA2"/>
</dbReference>
<dbReference type="PROSITE" id="PS52002">
    <property type="entry name" value="SM"/>
    <property type="match status" value="1"/>
</dbReference>
<dbReference type="GO" id="GO:0003735">
    <property type="term" value="F:structural constituent of ribosome"/>
    <property type="evidence" value="ECO:0007669"/>
    <property type="project" value="InterPro"/>
</dbReference>
<organism evidence="14 15">
    <name type="scientific">Paramarasmius palmivorus</name>
    <dbReference type="NCBI Taxonomy" id="297713"/>
    <lineage>
        <taxon>Eukaryota</taxon>
        <taxon>Fungi</taxon>
        <taxon>Dikarya</taxon>
        <taxon>Basidiomycota</taxon>
        <taxon>Agaricomycotina</taxon>
        <taxon>Agaricomycetes</taxon>
        <taxon>Agaricomycetidae</taxon>
        <taxon>Agaricales</taxon>
        <taxon>Marasmiineae</taxon>
        <taxon>Marasmiaceae</taxon>
        <taxon>Paramarasmius</taxon>
    </lineage>
</organism>
<accession>A0AAW0DKU3</accession>
<sequence>MGISRSSRHKRSASGAQRAHYRKKRKFELGRQPANTKLGPKRIHSVRVRGGNLKYRALRLDSGNFAWGSEHVTKKTRIIGVVYNASNNELVRTNTLVKGAIIQVDATPFRQWYEAHYAQPVTKKGSKAQPAEGAAAEEPKKLSNHAQRTLDERKKDAKIDPLLETQFGAGRLYASISSRPGQSGRADGYILEGKELELIFSVFKTLTDQQVTVELKNDLSITGVLKSVDQFLNIRLDNIKVLDEARHPHMMAVKNCFIRGSVVRYVQLPAEHVDTQLLEDATRREAQSQKR</sequence>
<dbReference type="InterPro" id="IPR001163">
    <property type="entry name" value="Sm_dom_euk/arc"/>
</dbReference>
<keyword evidence="6" id="KW-0694">RNA-binding</keyword>
<dbReference type="Gene3D" id="3.10.290.70">
    <property type="match status" value="1"/>
</dbReference>
<keyword evidence="10 11" id="KW-0687">Ribonucleoprotein</keyword>
<dbReference type="SMART" id="SM00651">
    <property type="entry name" value="Sm"/>
    <property type="match status" value="1"/>
</dbReference>
<dbReference type="GO" id="GO:0006412">
    <property type="term" value="P:translation"/>
    <property type="evidence" value="ECO:0007669"/>
    <property type="project" value="InterPro"/>
</dbReference>
<dbReference type="CDD" id="cd01725">
    <property type="entry name" value="LSm2"/>
    <property type="match status" value="1"/>
</dbReference>
<keyword evidence="4" id="KW-0507">mRNA processing</keyword>
<evidence type="ECO:0000256" key="8">
    <source>
        <dbReference type="ARBA" id="ARBA00023187"/>
    </source>
</evidence>
<dbReference type="PANTHER" id="PTHR10394">
    <property type="entry name" value="40S RIBOSOMAL PROTEIN S8"/>
    <property type="match status" value="1"/>
</dbReference>
<feature type="region of interest" description="Disordered" evidence="12">
    <location>
        <begin position="1"/>
        <end position="37"/>
    </location>
</feature>
<feature type="domain" description="Sm" evidence="13">
    <location>
        <begin position="198"/>
        <end position="272"/>
    </location>
</feature>
<dbReference type="Pfam" id="PF01423">
    <property type="entry name" value="LSM"/>
    <property type="match status" value="1"/>
</dbReference>
<evidence type="ECO:0000313" key="14">
    <source>
        <dbReference type="EMBL" id="KAK7053417.1"/>
    </source>
</evidence>
<evidence type="ECO:0000256" key="1">
    <source>
        <dbReference type="ARBA" id="ARBA00004123"/>
    </source>
</evidence>
<dbReference type="GO" id="GO:0005688">
    <property type="term" value="C:U6 snRNP"/>
    <property type="evidence" value="ECO:0007669"/>
    <property type="project" value="UniProtKB-ARBA"/>
</dbReference>
<protein>
    <recommendedName>
        <fullName evidence="11">40S ribosomal protein S8</fullName>
    </recommendedName>
</protein>
<dbReference type="GO" id="GO:0006397">
    <property type="term" value="P:mRNA processing"/>
    <property type="evidence" value="ECO:0007669"/>
    <property type="project" value="UniProtKB-KW"/>
</dbReference>
<keyword evidence="15" id="KW-1185">Reference proteome</keyword>
<evidence type="ECO:0000256" key="5">
    <source>
        <dbReference type="ARBA" id="ARBA00022728"/>
    </source>
</evidence>
<proteinExistence type="inferred from homology"/>
<dbReference type="GO" id="GO:0005681">
    <property type="term" value="C:spliceosomal complex"/>
    <property type="evidence" value="ECO:0007669"/>
    <property type="project" value="UniProtKB-KW"/>
</dbReference>
<gene>
    <name evidence="14" type="primary">RPS8A</name>
    <name evidence="14" type="ORF">VNI00_004043</name>
</gene>
<evidence type="ECO:0000256" key="7">
    <source>
        <dbReference type="ARBA" id="ARBA00022980"/>
    </source>
</evidence>
<dbReference type="InterPro" id="IPR016654">
    <property type="entry name" value="U6_snRNA_Lsm2"/>
</dbReference>
<feature type="compositionally biased region" description="Low complexity" evidence="12">
    <location>
        <begin position="127"/>
        <end position="136"/>
    </location>
</feature>
<dbReference type="FunFam" id="1.10.168.20:FF:000001">
    <property type="entry name" value="40S ribosomal protein S8"/>
    <property type="match status" value="1"/>
</dbReference>
<dbReference type="AlphaFoldDB" id="A0AAW0DKU3"/>
<dbReference type="InterPro" id="IPR001047">
    <property type="entry name" value="Ribosomal_eS8"/>
</dbReference>
<comment type="subcellular location">
    <subcellularLocation>
        <location evidence="1">Nucleus</location>
    </subcellularLocation>
</comment>
<evidence type="ECO:0000256" key="3">
    <source>
        <dbReference type="ARBA" id="ARBA00006850"/>
    </source>
</evidence>
<evidence type="ECO:0000256" key="10">
    <source>
        <dbReference type="ARBA" id="ARBA00023274"/>
    </source>
</evidence>
<dbReference type="InterPro" id="IPR018283">
    <property type="entry name" value="Ribosomal_eS8_CS"/>
</dbReference>
<dbReference type="FunFam" id="2.30.30.100:FF:000009">
    <property type="entry name" value="U6 snRNA-associated Sm-like protein LSm2"/>
    <property type="match status" value="1"/>
</dbReference>
<evidence type="ECO:0000256" key="6">
    <source>
        <dbReference type="ARBA" id="ARBA00022884"/>
    </source>
</evidence>
<feature type="compositionally biased region" description="Basic residues" evidence="12">
    <location>
        <begin position="1"/>
        <end position="12"/>
    </location>
</feature>
<dbReference type="Gene3D" id="1.10.168.20">
    <property type="entry name" value="Ribosomal protein S8e, subdomain"/>
    <property type="match status" value="1"/>
</dbReference>
<dbReference type="GO" id="GO:0003723">
    <property type="term" value="F:RNA binding"/>
    <property type="evidence" value="ECO:0007669"/>
    <property type="project" value="UniProtKB-KW"/>
</dbReference>
<comment type="similarity">
    <text evidence="2 11">Belongs to the eukaryotic ribosomal protein eS8 family.</text>
</comment>
<keyword evidence="5" id="KW-0747">Spliceosome</keyword>
<evidence type="ECO:0000313" key="15">
    <source>
        <dbReference type="Proteomes" id="UP001383192"/>
    </source>
</evidence>
<dbReference type="Gene3D" id="2.30.30.100">
    <property type="match status" value="1"/>
</dbReference>
<evidence type="ECO:0000256" key="2">
    <source>
        <dbReference type="ARBA" id="ARBA00005257"/>
    </source>
</evidence>
<dbReference type="InterPro" id="IPR047575">
    <property type="entry name" value="Sm"/>
</dbReference>
<dbReference type="GO" id="GO:0008380">
    <property type="term" value="P:RNA splicing"/>
    <property type="evidence" value="ECO:0007669"/>
    <property type="project" value="UniProtKB-KW"/>
</dbReference>
<comment type="caution">
    <text evidence="14">The sequence shown here is derived from an EMBL/GenBank/DDBJ whole genome shotgun (WGS) entry which is preliminary data.</text>
</comment>
<name>A0AAW0DKU3_9AGAR</name>
<comment type="similarity">
    <text evidence="3">Belongs to the snRNP Sm proteins family.</text>
</comment>
<dbReference type="GO" id="GO:0005840">
    <property type="term" value="C:ribosome"/>
    <property type="evidence" value="ECO:0007669"/>
    <property type="project" value="UniProtKB-KW"/>
</dbReference>
<evidence type="ECO:0000256" key="4">
    <source>
        <dbReference type="ARBA" id="ARBA00022664"/>
    </source>
</evidence>
<evidence type="ECO:0000256" key="9">
    <source>
        <dbReference type="ARBA" id="ARBA00023242"/>
    </source>
</evidence>
<feature type="region of interest" description="Disordered" evidence="12">
    <location>
        <begin position="121"/>
        <end position="155"/>
    </location>
</feature>
<dbReference type="InterPro" id="IPR042563">
    <property type="entry name" value="Ribosomal_protein_eS8_euk"/>
</dbReference>
<evidence type="ECO:0000256" key="11">
    <source>
        <dbReference type="RuleBase" id="RU000669"/>
    </source>
</evidence>
<keyword evidence="8" id="KW-0508">mRNA splicing</keyword>
<dbReference type="NCBIfam" id="TIGR00307">
    <property type="entry name" value="eS8"/>
    <property type="match status" value="1"/>
</dbReference>
<dbReference type="EMBL" id="JAYKXP010000010">
    <property type="protein sequence ID" value="KAK7053417.1"/>
    <property type="molecule type" value="Genomic_DNA"/>
</dbReference>
<dbReference type="CDD" id="cd11380">
    <property type="entry name" value="Ribosomal_S8e_like"/>
    <property type="match status" value="1"/>
</dbReference>
<keyword evidence="7 11" id="KW-0689">Ribosomal protein</keyword>
<dbReference type="Proteomes" id="UP001383192">
    <property type="component" value="Unassembled WGS sequence"/>
</dbReference>